<dbReference type="Proteomes" id="UP000186455">
    <property type="component" value="Unassembled WGS sequence"/>
</dbReference>
<keyword evidence="1 4" id="KW-0479">Metal-binding</keyword>
<accession>A0A1Q4V9Z5</accession>
<dbReference type="RefSeq" id="WP_206606907.1">
    <property type="nucleotide sequence ID" value="NZ_CP108638.1"/>
</dbReference>
<gene>
    <name evidence="5" type="ORF">AB852_10745</name>
</gene>
<sequence>MTGREWDTRVDPRLCLASGMCAGIAPEVFTLDGEHARVREDRIEPDDRVLAAAEVCPARAITVLDRNTVIGPSRD</sequence>
<dbReference type="GO" id="GO:0005506">
    <property type="term" value="F:iron ion binding"/>
    <property type="evidence" value="ECO:0007669"/>
    <property type="project" value="UniProtKB-UniRule"/>
</dbReference>
<organism evidence="5 6">
    <name type="scientific">Streptomyces uncialis</name>
    <dbReference type="NCBI Taxonomy" id="1048205"/>
    <lineage>
        <taxon>Bacteria</taxon>
        <taxon>Bacillati</taxon>
        <taxon>Actinomycetota</taxon>
        <taxon>Actinomycetes</taxon>
        <taxon>Kitasatosporales</taxon>
        <taxon>Streptomycetaceae</taxon>
        <taxon>Streptomyces</taxon>
    </lineage>
</organism>
<comment type="caution">
    <text evidence="5">The sequence shown here is derived from an EMBL/GenBank/DDBJ whole genome shotgun (WGS) entry which is preliminary data.</text>
</comment>
<dbReference type="GeneID" id="96790557"/>
<keyword evidence="6" id="KW-1185">Reference proteome</keyword>
<dbReference type="Pfam" id="PF13370">
    <property type="entry name" value="Fer4_13"/>
    <property type="match status" value="1"/>
</dbReference>
<dbReference type="GO" id="GO:0009055">
    <property type="term" value="F:electron transfer activity"/>
    <property type="evidence" value="ECO:0007669"/>
    <property type="project" value="UniProtKB-UniRule"/>
</dbReference>
<dbReference type="Gene3D" id="3.30.70.20">
    <property type="match status" value="1"/>
</dbReference>
<keyword evidence="2 4" id="KW-0408">Iron</keyword>
<dbReference type="InterPro" id="IPR001080">
    <property type="entry name" value="3Fe4S_ferredoxin"/>
</dbReference>
<keyword evidence="4" id="KW-0813">Transport</keyword>
<name>A0A1Q4V9Z5_9ACTN</name>
<dbReference type="AlphaFoldDB" id="A0A1Q4V9Z5"/>
<keyword evidence="4" id="KW-0249">Electron transport</keyword>
<evidence type="ECO:0000313" key="6">
    <source>
        <dbReference type="Proteomes" id="UP000186455"/>
    </source>
</evidence>
<protein>
    <recommendedName>
        <fullName evidence="4">Ferredoxin</fullName>
    </recommendedName>
</protein>
<dbReference type="SUPFAM" id="SSF54862">
    <property type="entry name" value="4Fe-4S ferredoxins"/>
    <property type="match status" value="1"/>
</dbReference>
<keyword evidence="3 4" id="KW-0411">Iron-sulfur</keyword>
<evidence type="ECO:0000256" key="4">
    <source>
        <dbReference type="RuleBase" id="RU368020"/>
    </source>
</evidence>
<proteinExistence type="predicted"/>
<evidence type="ECO:0000313" key="5">
    <source>
        <dbReference type="EMBL" id="OKH94682.1"/>
    </source>
</evidence>
<dbReference type="STRING" id="1048205.AB852_10745"/>
<reference evidence="5 6" key="1">
    <citation type="submission" date="2015-06" db="EMBL/GenBank/DDBJ databases">
        <title>Cloning and characterization of the uncialamcin biosynthetic gene cluster.</title>
        <authorList>
            <person name="Yan X."/>
            <person name="Huang T."/>
            <person name="Ge H."/>
            <person name="Shen B."/>
        </authorList>
    </citation>
    <scope>NUCLEOTIDE SEQUENCE [LARGE SCALE GENOMIC DNA]</scope>
    <source>
        <strain evidence="5 6">DCA2648</strain>
    </source>
</reference>
<dbReference type="EMBL" id="LFBV01000002">
    <property type="protein sequence ID" value="OKH94682.1"/>
    <property type="molecule type" value="Genomic_DNA"/>
</dbReference>
<comment type="function">
    <text evidence="4">Ferredoxins are iron-sulfur proteins that transfer electrons in a wide variety of metabolic reactions.</text>
</comment>
<dbReference type="PRINTS" id="PR00352">
    <property type="entry name" value="3FE4SFRDOXIN"/>
</dbReference>
<evidence type="ECO:0000256" key="1">
    <source>
        <dbReference type="ARBA" id="ARBA00022723"/>
    </source>
</evidence>
<evidence type="ECO:0000256" key="3">
    <source>
        <dbReference type="ARBA" id="ARBA00023014"/>
    </source>
</evidence>
<evidence type="ECO:0000256" key="2">
    <source>
        <dbReference type="ARBA" id="ARBA00023004"/>
    </source>
</evidence>
<dbReference type="GO" id="GO:0051536">
    <property type="term" value="F:iron-sulfur cluster binding"/>
    <property type="evidence" value="ECO:0007669"/>
    <property type="project" value="UniProtKB-KW"/>
</dbReference>